<protein>
    <submittedName>
        <fullName evidence="3">Uncharacterized protein</fullName>
    </submittedName>
</protein>
<dbReference type="RefSeq" id="WP_367955744.1">
    <property type="nucleotide sequence ID" value="NZ_JBDPGJ010000004.1"/>
</dbReference>
<evidence type="ECO:0000256" key="1">
    <source>
        <dbReference type="SAM" id="MobiDB-lite"/>
    </source>
</evidence>
<keyword evidence="2" id="KW-0732">Signal</keyword>
<feature type="region of interest" description="Disordered" evidence="1">
    <location>
        <begin position="42"/>
        <end position="118"/>
    </location>
</feature>
<proteinExistence type="predicted"/>
<name>A0ABV3SM96_9HYPH</name>
<comment type="caution">
    <text evidence="3">The sequence shown here is derived from an EMBL/GenBank/DDBJ whole genome shotgun (WGS) entry which is preliminary data.</text>
</comment>
<feature type="compositionally biased region" description="Basic and acidic residues" evidence="1">
    <location>
        <begin position="42"/>
        <end position="70"/>
    </location>
</feature>
<gene>
    <name evidence="3" type="ORF">ABGN05_19680</name>
</gene>
<reference evidence="3 4" key="1">
    <citation type="submission" date="2024-05" db="EMBL/GenBank/DDBJ databases">
        <authorList>
            <person name="Jiang F."/>
        </authorList>
    </citation>
    <scope>NUCLEOTIDE SEQUENCE [LARGE SCALE GENOMIC DNA]</scope>
    <source>
        <strain evidence="3 4">LZ166</strain>
    </source>
</reference>
<dbReference type="EMBL" id="JBDPGJ010000004">
    <property type="protein sequence ID" value="MEX0407887.1"/>
    <property type="molecule type" value="Genomic_DNA"/>
</dbReference>
<evidence type="ECO:0000256" key="2">
    <source>
        <dbReference type="SAM" id="SignalP"/>
    </source>
</evidence>
<feature type="signal peptide" evidence="2">
    <location>
        <begin position="1"/>
        <end position="18"/>
    </location>
</feature>
<evidence type="ECO:0000313" key="4">
    <source>
        <dbReference type="Proteomes" id="UP001556692"/>
    </source>
</evidence>
<sequence>MKKTFAILLATTAIAVGAGIPAWSAMHGAALSSARADENRLVRLASDDDRGDDDHERSGRRGDDDDRHGDDDDDDGEGDDDDDGYGGSATANPAPAGSVAPPANGLFGSGAAPKVKVN</sequence>
<feature type="chain" id="PRO_5046278551" evidence="2">
    <location>
        <begin position="19"/>
        <end position="118"/>
    </location>
</feature>
<dbReference type="Proteomes" id="UP001556692">
    <property type="component" value="Unassembled WGS sequence"/>
</dbReference>
<organism evidence="3 4">
    <name type="scientific">Aquibium pacificus</name>
    <dbReference type="NCBI Taxonomy" id="3153579"/>
    <lineage>
        <taxon>Bacteria</taxon>
        <taxon>Pseudomonadati</taxon>
        <taxon>Pseudomonadota</taxon>
        <taxon>Alphaproteobacteria</taxon>
        <taxon>Hyphomicrobiales</taxon>
        <taxon>Phyllobacteriaceae</taxon>
        <taxon>Aquibium</taxon>
    </lineage>
</organism>
<accession>A0ABV3SM96</accession>
<feature type="compositionally biased region" description="Acidic residues" evidence="1">
    <location>
        <begin position="71"/>
        <end position="84"/>
    </location>
</feature>
<evidence type="ECO:0000313" key="3">
    <source>
        <dbReference type="EMBL" id="MEX0407887.1"/>
    </source>
</evidence>
<keyword evidence="4" id="KW-1185">Reference proteome</keyword>